<evidence type="ECO:0000313" key="3">
    <source>
        <dbReference type="Proteomes" id="UP000321523"/>
    </source>
</evidence>
<keyword evidence="3" id="KW-1185">Reference proteome</keyword>
<sequence length="65" mass="7439">MGRRAQDRPQVRVRVYFETTRLSGCVLAQSYEYVTPIRQQRRQPIPCAPDEATDDTDLAVTEARG</sequence>
<dbReference type="EMBL" id="BJYZ01000064">
    <property type="protein sequence ID" value="GEO43152.1"/>
    <property type="molecule type" value="Genomic_DNA"/>
</dbReference>
<gene>
    <name evidence="2" type="ORF">SAE02_73000</name>
</gene>
<evidence type="ECO:0000256" key="1">
    <source>
        <dbReference type="SAM" id="MobiDB-lite"/>
    </source>
</evidence>
<dbReference type="AlphaFoldDB" id="A0A512E357"/>
<feature type="region of interest" description="Disordered" evidence="1">
    <location>
        <begin position="40"/>
        <end position="65"/>
    </location>
</feature>
<comment type="caution">
    <text evidence="2">The sequence shown here is derived from an EMBL/GenBank/DDBJ whole genome shotgun (WGS) entry which is preliminary data.</text>
</comment>
<protein>
    <submittedName>
        <fullName evidence="2">Uncharacterized protein</fullName>
    </submittedName>
</protein>
<evidence type="ECO:0000313" key="2">
    <source>
        <dbReference type="EMBL" id="GEO43152.1"/>
    </source>
</evidence>
<dbReference type="Proteomes" id="UP000321523">
    <property type="component" value="Unassembled WGS sequence"/>
</dbReference>
<name>A0A512E357_9PROT</name>
<proteinExistence type="predicted"/>
<accession>A0A512E357</accession>
<organism evidence="2 3">
    <name type="scientific">Skermanella aerolata</name>
    <dbReference type="NCBI Taxonomy" id="393310"/>
    <lineage>
        <taxon>Bacteria</taxon>
        <taxon>Pseudomonadati</taxon>
        <taxon>Pseudomonadota</taxon>
        <taxon>Alphaproteobacteria</taxon>
        <taxon>Rhodospirillales</taxon>
        <taxon>Azospirillaceae</taxon>
        <taxon>Skermanella</taxon>
    </lineage>
</organism>
<reference evidence="2 3" key="1">
    <citation type="submission" date="2019-07" db="EMBL/GenBank/DDBJ databases">
        <title>Whole genome shotgun sequence of Skermanella aerolata NBRC 106429.</title>
        <authorList>
            <person name="Hosoyama A."/>
            <person name="Uohara A."/>
            <person name="Ohji S."/>
            <person name="Ichikawa N."/>
        </authorList>
    </citation>
    <scope>NUCLEOTIDE SEQUENCE [LARGE SCALE GENOMIC DNA]</scope>
    <source>
        <strain evidence="2 3">NBRC 106429</strain>
    </source>
</reference>